<dbReference type="InterPro" id="IPR004358">
    <property type="entry name" value="Sig_transdc_His_kin-like_C"/>
</dbReference>
<dbReference type="InterPro" id="IPR003594">
    <property type="entry name" value="HATPase_dom"/>
</dbReference>
<dbReference type="PRINTS" id="PR00344">
    <property type="entry name" value="BCTRLSENSOR"/>
</dbReference>
<dbReference type="SUPFAM" id="SSF55874">
    <property type="entry name" value="ATPase domain of HSP90 chaperone/DNA topoisomerase II/histidine kinase"/>
    <property type="match status" value="1"/>
</dbReference>
<keyword evidence="3" id="KW-0808">Transferase</keyword>
<reference evidence="6 7" key="1">
    <citation type="submission" date="2017-06" db="EMBL/GenBank/DDBJ databases">
        <title>Whole Genome Sequences of Colwellia marinimaniae MTCD1.</title>
        <authorList>
            <person name="Kusumoto H."/>
            <person name="Inoue M."/>
            <person name="Tanikawa K."/>
            <person name="Maeji H."/>
            <person name="Cameron J.H."/>
            <person name="Bartlett D.H."/>
        </authorList>
    </citation>
    <scope>NUCLEOTIDE SEQUENCE [LARGE SCALE GENOMIC DNA]</scope>
    <source>
        <strain evidence="6 7">MTCD1</strain>
    </source>
</reference>
<accession>A0ABQ0MZB7</accession>
<dbReference type="InterPro" id="IPR036890">
    <property type="entry name" value="HATPase_C_sf"/>
</dbReference>
<dbReference type="Proteomes" id="UP000197068">
    <property type="component" value="Unassembled WGS sequence"/>
</dbReference>
<dbReference type="Pfam" id="PF02518">
    <property type="entry name" value="HATPase_c"/>
    <property type="match status" value="1"/>
</dbReference>
<comment type="catalytic activity">
    <reaction evidence="1">
        <text>ATP + protein L-histidine = ADP + protein N-phospho-L-histidine.</text>
        <dbReference type="EC" id="2.7.13.3"/>
    </reaction>
</comment>
<evidence type="ECO:0000256" key="4">
    <source>
        <dbReference type="ARBA" id="ARBA00022777"/>
    </source>
</evidence>
<gene>
    <name evidence="6" type="ORF">MTCD1_03345</name>
</gene>
<dbReference type="EC" id="2.7.13.3" evidence="2"/>
<feature type="domain" description="Histidine kinase" evidence="5">
    <location>
        <begin position="44"/>
        <end position="109"/>
    </location>
</feature>
<dbReference type="PANTHER" id="PTHR43047">
    <property type="entry name" value="TWO-COMPONENT HISTIDINE PROTEIN KINASE"/>
    <property type="match status" value="1"/>
</dbReference>
<evidence type="ECO:0000256" key="3">
    <source>
        <dbReference type="ARBA" id="ARBA00022679"/>
    </source>
</evidence>
<dbReference type="PANTHER" id="PTHR43047:SF72">
    <property type="entry name" value="OSMOSENSING HISTIDINE PROTEIN KINASE SLN1"/>
    <property type="match status" value="1"/>
</dbReference>
<comment type="caution">
    <text evidence="6">The sequence shown here is derived from an EMBL/GenBank/DDBJ whole genome shotgun (WGS) entry which is preliminary data.</text>
</comment>
<dbReference type="InterPro" id="IPR005467">
    <property type="entry name" value="His_kinase_dom"/>
</dbReference>
<sequence>MKILSSSFNKQTHWTIDLEKKVKLLAMTFKGQPKFYFPDYKYNGISKEKKQGLFQPFIQAENNSTRSYDGSGLGLSICYELVTLMSGKISVQSELGLGSTFVLTLSLPITKPTSAVFSEPLKSTELKENKLRHD</sequence>
<dbReference type="EMBL" id="BDQM01000042">
    <property type="protein sequence ID" value="GAW97705.1"/>
    <property type="molecule type" value="Genomic_DNA"/>
</dbReference>
<keyword evidence="4 6" id="KW-0418">Kinase</keyword>
<evidence type="ECO:0000256" key="2">
    <source>
        <dbReference type="ARBA" id="ARBA00012438"/>
    </source>
</evidence>
<evidence type="ECO:0000256" key="1">
    <source>
        <dbReference type="ARBA" id="ARBA00000085"/>
    </source>
</evidence>
<name>A0ABQ0MZB7_9GAMM</name>
<evidence type="ECO:0000259" key="5">
    <source>
        <dbReference type="PROSITE" id="PS50109"/>
    </source>
</evidence>
<dbReference type="GO" id="GO:0016301">
    <property type="term" value="F:kinase activity"/>
    <property type="evidence" value="ECO:0007669"/>
    <property type="project" value="UniProtKB-KW"/>
</dbReference>
<dbReference type="Gene3D" id="3.30.565.10">
    <property type="entry name" value="Histidine kinase-like ATPase, C-terminal domain"/>
    <property type="match status" value="1"/>
</dbReference>
<dbReference type="RefSeq" id="WP_057181371.1">
    <property type="nucleotide sequence ID" value="NZ_BDQM01000042.1"/>
</dbReference>
<keyword evidence="7" id="KW-1185">Reference proteome</keyword>
<proteinExistence type="predicted"/>
<evidence type="ECO:0000313" key="6">
    <source>
        <dbReference type="EMBL" id="GAW97705.1"/>
    </source>
</evidence>
<organism evidence="6 7">
    <name type="scientific">Colwellia marinimaniae</name>
    <dbReference type="NCBI Taxonomy" id="1513592"/>
    <lineage>
        <taxon>Bacteria</taxon>
        <taxon>Pseudomonadati</taxon>
        <taxon>Pseudomonadota</taxon>
        <taxon>Gammaproteobacteria</taxon>
        <taxon>Alteromonadales</taxon>
        <taxon>Colwelliaceae</taxon>
        <taxon>Colwellia</taxon>
    </lineage>
</organism>
<protein>
    <recommendedName>
        <fullName evidence="2">histidine kinase</fullName>
        <ecNumber evidence="2">2.7.13.3</ecNumber>
    </recommendedName>
</protein>
<dbReference type="PROSITE" id="PS50109">
    <property type="entry name" value="HIS_KIN"/>
    <property type="match status" value="1"/>
</dbReference>
<evidence type="ECO:0000313" key="7">
    <source>
        <dbReference type="Proteomes" id="UP000197068"/>
    </source>
</evidence>